<evidence type="ECO:0000313" key="2">
    <source>
        <dbReference type="WBParaSite" id="JU765_v2.g6786.t1"/>
    </source>
</evidence>
<reference evidence="2" key="1">
    <citation type="submission" date="2022-11" db="UniProtKB">
        <authorList>
            <consortium name="WormBaseParasite"/>
        </authorList>
    </citation>
    <scope>IDENTIFICATION</scope>
</reference>
<proteinExistence type="predicted"/>
<protein>
    <submittedName>
        <fullName evidence="2">Transthyretin-like family protein</fullName>
    </submittedName>
</protein>
<dbReference type="Proteomes" id="UP000887576">
    <property type="component" value="Unplaced"/>
</dbReference>
<accession>A0AC34RHD6</accession>
<sequence length="107" mass="12024">MKKEKRTMKTILFWALFVVGTFGFRQQSVGIRGRLMCGEKPLADTQIKLWNKNKLGTDDQLAAGKTDAQGNYQLNGGVGSLFAMNVHFKVYHDCDDGVKPCQRKVDL</sequence>
<dbReference type="WBParaSite" id="JU765_v2.g6786.t1">
    <property type="protein sequence ID" value="JU765_v2.g6786.t1"/>
    <property type="gene ID" value="JU765_v2.g6786"/>
</dbReference>
<organism evidence="1 2">
    <name type="scientific">Panagrolaimus sp. JU765</name>
    <dbReference type="NCBI Taxonomy" id="591449"/>
    <lineage>
        <taxon>Eukaryota</taxon>
        <taxon>Metazoa</taxon>
        <taxon>Ecdysozoa</taxon>
        <taxon>Nematoda</taxon>
        <taxon>Chromadorea</taxon>
        <taxon>Rhabditida</taxon>
        <taxon>Tylenchina</taxon>
        <taxon>Panagrolaimomorpha</taxon>
        <taxon>Panagrolaimoidea</taxon>
        <taxon>Panagrolaimidae</taxon>
        <taxon>Panagrolaimus</taxon>
    </lineage>
</organism>
<name>A0AC34RHD6_9BILA</name>
<evidence type="ECO:0000313" key="1">
    <source>
        <dbReference type="Proteomes" id="UP000887576"/>
    </source>
</evidence>